<proteinExistence type="predicted"/>
<gene>
    <name evidence="1" type="ORF">SFRICE_023383</name>
</gene>
<protein>
    <submittedName>
        <fullName evidence="1">SFRICE_023383</fullName>
    </submittedName>
</protein>
<reference evidence="1" key="1">
    <citation type="submission" date="2016-07" db="EMBL/GenBank/DDBJ databases">
        <authorList>
            <person name="Bretaudeau A."/>
        </authorList>
    </citation>
    <scope>NUCLEOTIDE SEQUENCE</scope>
    <source>
        <strain evidence="1">Rice</strain>
        <tissue evidence="1">Whole body</tissue>
    </source>
</reference>
<accession>A0A2H1VNE9</accession>
<dbReference type="EMBL" id="ODYU01003343">
    <property type="protein sequence ID" value="SOQ41982.1"/>
    <property type="molecule type" value="Genomic_DNA"/>
</dbReference>
<sequence length="165" mass="19127">MLTPRNSLIARRQTVVRVIAVEAHAMQRQVTSYIYRRPRKLLQRNSLAMKVIAIFAPNSLVKILGDKEIHPVNEQRQHLMMTPETPETLQLNVKKVLLKQEKGKRERKFYINRFSINTKMADILKRSKREYFIVNGTDGLGKDSNAFVLCKVGCTRDRKTMGSEK</sequence>
<evidence type="ECO:0000313" key="1">
    <source>
        <dbReference type="EMBL" id="SOQ41982.1"/>
    </source>
</evidence>
<dbReference type="AlphaFoldDB" id="A0A2H1VNE9"/>
<organism evidence="1">
    <name type="scientific">Spodoptera frugiperda</name>
    <name type="common">Fall armyworm</name>
    <dbReference type="NCBI Taxonomy" id="7108"/>
    <lineage>
        <taxon>Eukaryota</taxon>
        <taxon>Metazoa</taxon>
        <taxon>Ecdysozoa</taxon>
        <taxon>Arthropoda</taxon>
        <taxon>Hexapoda</taxon>
        <taxon>Insecta</taxon>
        <taxon>Pterygota</taxon>
        <taxon>Neoptera</taxon>
        <taxon>Endopterygota</taxon>
        <taxon>Lepidoptera</taxon>
        <taxon>Glossata</taxon>
        <taxon>Ditrysia</taxon>
        <taxon>Noctuoidea</taxon>
        <taxon>Noctuidae</taxon>
        <taxon>Amphipyrinae</taxon>
        <taxon>Spodoptera</taxon>
    </lineage>
</organism>
<name>A0A2H1VNE9_SPOFR</name>